<keyword evidence="8" id="KW-1185">Reference proteome</keyword>
<dbReference type="InterPro" id="IPR050833">
    <property type="entry name" value="Poly_Biosynth_Transport"/>
</dbReference>
<keyword evidence="2" id="KW-1003">Cell membrane</keyword>
<proteinExistence type="predicted"/>
<protein>
    <submittedName>
        <fullName evidence="7">Oligosaccharide flippase family protein</fullName>
    </submittedName>
</protein>
<feature type="transmembrane region" description="Helical" evidence="6">
    <location>
        <begin position="449"/>
        <end position="467"/>
    </location>
</feature>
<feature type="transmembrane region" description="Helical" evidence="6">
    <location>
        <begin position="419"/>
        <end position="437"/>
    </location>
</feature>
<organism evidence="7 8">
    <name type="scientific">Pseudomonas piscis</name>
    <dbReference type="NCBI Taxonomy" id="2614538"/>
    <lineage>
        <taxon>Bacteria</taxon>
        <taxon>Pseudomonadati</taxon>
        <taxon>Pseudomonadota</taxon>
        <taxon>Gammaproteobacteria</taxon>
        <taxon>Pseudomonadales</taxon>
        <taxon>Pseudomonadaceae</taxon>
        <taxon>Pseudomonas</taxon>
    </lineage>
</organism>
<dbReference type="InterPro" id="IPR002797">
    <property type="entry name" value="Polysacc_synth"/>
</dbReference>
<dbReference type="EMBL" id="CP133164">
    <property type="protein sequence ID" value="WMN16070.1"/>
    <property type="molecule type" value="Genomic_DNA"/>
</dbReference>
<reference evidence="7 8" key="1">
    <citation type="journal article" date="2023" name="Access Microbiol">
        <title>The genome of a steinernematid-associated Pseudomonas piscis bacterium encodes the biosynthesis of insect toxins.</title>
        <authorList>
            <person name="Awori R.M."/>
            <person name="Hendre P."/>
            <person name="Amugune N.O."/>
        </authorList>
    </citation>
    <scope>NUCLEOTIDE SEQUENCE [LARGE SCALE GENOMIC DNA]</scope>
    <source>
        <strain evidence="7 8">75</strain>
    </source>
</reference>
<dbReference type="RefSeq" id="WP_282877427.1">
    <property type="nucleotide sequence ID" value="NZ_CP133164.1"/>
</dbReference>
<feature type="transmembrane region" description="Helical" evidence="6">
    <location>
        <begin position="116"/>
        <end position="132"/>
    </location>
</feature>
<feature type="transmembrane region" description="Helical" evidence="6">
    <location>
        <begin position="12"/>
        <end position="35"/>
    </location>
</feature>
<feature type="transmembrane region" description="Helical" evidence="6">
    <location>
        <begin position="41"/>
        <end position="63"/>
    </location>
</feature>
<evidence type="ECO:0000256" key="5">
    <source>
        <dbReference type="ARBA" id="ARBA00023136"/>
    </source>
</evidence>
<feature type="transmembrane region" description="Helical" evidence="6">
    <location>
        <begin position="303"/>
        <end position="320"/>
    </location>
</feature>
<comment type="subcellular location">
    <subcellularLocation>
        <location evidence="1">Cell membrane</location>
        <topology evidence="1">Multi-pass membrane protein</topology>
    </subcellularLocation>
</comment>
<dbReference type="Pfam" id="PF01943">
    <property type="entry name" value="Polysacc_synt"/>
    <property type="match status" value="1"/>
</dbReference>
<dbReference type="Proteomes" id="UP001237292">
    <property type="component" value="Chromosome"/>
</dbReference>
<evidence type="ECO:0000256" key="4">
    <source>
        <dbReference type="ARBA" id="ARBA00022989"/>
    </source>
</evidence>
<sequence>MNNWLKRSLALYSANGLNFLLNILIIPIIIHYIGFQGYGLYSVYIIISSTLLLLDSALSKSAVSIIYSTPEEQRAEIISATRAAYTITGVVLLISAPLLSEGIAGVFPLVKSQLNLAYWAGATAIIEYTLALPGQYFQMLNVLRSRHFTYARYQFYTQLIRFITVGITAAITQQIEWVFLAITIRKAPEYILLWLLWRRQETERHSSFKWSRVRTIFHYASPIAGIAFLQVLSTEFISIYISHFYGAETLGKYRAIYDILNKIWFIATLYPILVYPKICEWLAEEQKRSILKKILSKVNLGSALSYGAIALTAFSIYPFLKNEFPWLIEAAPFSACLLVGICMSGHVRLGYEFLQAQKASASALIINLSSLTTGALTLLLFSENSTKEIGWAWIVSQLIAVIAVDIRNNKLLSSKIRKSLIGILPWLGVGACAIIPAPNHEPERTVASLLLLGVFMASLAILIKYFFALRKEKCQD</sequence>
<evidence type="ECO:0000256" key="3">
    <source>
        <dbReference type="ARBA" id="ARBA00022692"/>
    </source>
</evidence>
<keyword evidence="3 6" id="KW-0812">Transmembrane</keyword>
<evidence type="ECO:0000313" key="7">
    <source>
        <dbReference type="EMBL" id="WMN16070.1"/>
    </source>
</evidence>
<evidence type="ECO:0000256" key="6">
    <source>
        <dbReference type="SAM" id="Phobius"/>
    </source>
</evidence>
<keyword evidence="4 6" id="KW-1133">Transmembrane helix</keyword>
<feature type="transmembrane region" description="Helical" evidence="6">
    <location>
        <begin position="361"/>
        <end position="382"/>
    </location>
</feature>
<dbReference type="PANTHER" id="PTHR30250">
    <property type="entry name" value="PST FAMILY PREDICTED COLANIC ACID TRANSPORTER"/>
    <property type="match status" value="1"/>
</dbReference>
<dbReference type="PANTHER" id="PTHR30250:SF11">
    <property type="entry name" value="O-ANTIGEN TRANSPORTER-RELATED"/>
    <property type="match status" value="1"/>
</dbReference>
<feature type="transmembrane region" description="Helical" evidence="6">
    <location>
        <begin position="84"/>
        <end position="110"/>
    </location>
</feature>
<accession>A0ABY9NC13</accession>
<gene>
    <name evidence="7" type="ORF">QL104_22315</name>
</gene>
<keyword evidence="5 6" id="KW-0472">Membrane</keyword>
<evidence type="ECO:0000256" key="1">
    <source>
        <dbReference type="ARBA" id="ARBA00004651"/>
    </source>
</evidence>
<feature type="transmembrane region" description="Helical" evidence="6">
    <location>
        <begin position="217"/>
        <end position="243"/>
    </location>
</feature>
<feature type="transmembrane region" description="Helical" evidence="6">
    <location>
        <begin position="388"/>
        <end position="407"/>
    </location>
</feature>
<feature type="transmembrane region" description="Helical" evidence="6">
    <location>
        <begin position="326"/>
        <end position="349"/>
    </location>
</feature>
<evidence type="ECO:0000256" key="2">
    <source>
        <dbReference type="ARBA" id="ARBA00022475"/>
    </source>
</evidence>
<evidence type="ECO:0000313" key="8">
    <source>
        <dbReference type="Proteomes" id="UP001237292"/>
    </source>
</evidence>
<name>A0ABY9NC13_9PSED</name>